<name>A0A2P6SK77_ROSCH</name>
<sequence length="53" mass="5870">MFGIPYFNKTLLSYAAQVHNCLIIPSVVVLLSKTHLKSQRSVCCFAVSFPILA</sequence>
<evidence type="ECO:0000256" key="1">
    <source>
        <dbReference type="SAM" id="Phobius"/>
    </source>
</evidence>
<comment type="caution">
    <text evidence="2">The sequence shown here is derived from an EMBL/GenBank/DDBJ whole genome shotgun (WGS) entry which is preliminary data.</text>
</comment>
<protein>
    <submittedName>
        <fullName evidence="2">Uncharacterized protein</fullName>
    </submittedName>
</protein>
<evidence type="ECO:0000313" key="2">
    <source>
        <dbReference type="EMBL" id="PRQ59094.1"/>
    </source>
</evidence>
<dbReference type="AlphaFoldDB" id="A0A2P6SK77"/>
<keyword evidence="1" id="KW-0472">Membrane</keyword>
<evidence type="ECO:0000313" key="3">
    <source>
        <dbReference type="Proteomes" id="UP000238479"/>
    </source>
</evidence>
<keyword evidence="1" id="KW-0812">Transmembrane</keyword>
<proteinExistence type="predicted"/>
<dbReference type="Gramene" id="PRQ59094">
    <property type="protein sequence ID" value="PRQ59094"/>
    <property type="gene ID" value="RchiOBHm_Chr1g0366381"/>
</dbReference>
<reference evidence="2 3" key="1">
    <citation type="journal article" date="2018" name="Nat. Genet.">
        <title>The Rosa genome provides new insights in the design of modern roses.</title>
        <authorList>
            <person name="Bendahmane M."/>
        </authorList>
    </citation>
    <scope>NUCLEOTIDE SEQUENCE [LARGE SCALE GENOMIC DNA]</scope>
    <source>
        <strain evidence="3">cv. Old Blush</strain>
    </source>
</reference>
<feature type="transmembrane region" description="Helical" evidence="1">
    <location>
        <begin position="12"/>
        <end position="31"/>
    </location>
</feature>
<organism evidence="2 3">
    <name type="scientific">Rosa chinensis</name>
    <name type="common">China rose</name>
    <dbReference type="NCBI Taxonomy" id="74649"/>
    <lineage>
        <taxon>Eukaryota</taxon>
        <taxon>Viridiplantae</taxon>
        <taxon>Streptophyta</taxon>
        <taxon>Embryophyta</taxon>
        <taxon>Tracheophyta</taxon>
        <taxon>Spermatophyta</taxon>
        <taxon>Magnoliopsida</taxon>
        <taxon>eudicotyledons</taxon>
        <taxon>Gunneridae</taxon>
        <taxon>Pentapetalae</taxon>
        <taxon>rosids</taxon>
        <taxon>fabids</taxon>
        <taxon>Rosales</taxon>
        <taxon>Rosaceae</taxon>
        <taxon>Rosoideae</taxon>
        <taxon>Rosoideae incertae sedis</taxon>
        <taxon>Rosa</taxon>
    </lineage>
</organism>
<keyword evidence="1" id="KW-1133">Transmembrane helix</keyword>
<dbReference type="EMBL" id="PDCK01000039">
    <property type="protein sequence ID" value="PRQ59094.1"/>
    <property type="molecule type" value="Genomic_DNA"/>
</dbReference>
<accession>A0A2P6SK77</accession>
<dbReference type="Proteomes" id="UP000238479">
    <property type="component" value="Chromosome 1"/>
</dbReference>
<keyword evidence="3" id="KW-1185">Reference proteome</keyword>
<gene>
    <name evidence="2" type="ORF">RchiOBHm_Chr1g0366381</name>
</gene>